<keyword evidence="5" id="KW-1185">Reference proteome</keyword>
<dbReference type="InterPro" id="IPR005105">
    <property type="entry name" value="GlnD_Uridyltrans_N"/>
</dbReference>
<dbReference type="PROSITE" id="PS51371">
    <property type="entry name" value="CBS"/>
    <property type="match status" value="2"/>
</dbReference>
<dbReference type="InterPro" id="IPR046342">
    <property type="entry name" value="CBS_dom_sf"/>
</dbReference>
<dbReference type="InterPro" id="IPR018821">
    <property type="entry name" value="DUF294_put_nucleoTrafse_sb-bd"/>
</dbReference>
<keyword evidence="2" id="KW-0129">CBS domain</keyword>
<dbReference type="InterPro" id="IPR000644">
    <property type="entry name" value="CBS_dom"/>
</dbReference>
<reference evidence="5" key="1">
    <citation type="submission" date="2017-08" db="EMBL/GenBank/DDBJ databases">
        <title>Direct submision.</title>
        <authorList>
            <person name="Kim S.-J."/>
            <person name="Rhee S.-K."/>
        </authorList>
    </citation>
    <scope>NUCLEOTIDE SEQUENCE [LARGE SCALE GENOMIC DNA]</scope>
    <source>
        <strain evidence="5">GI5</strain>
    </source>
</reference>
<dbReference type="Pfam" id="PF10335">
    <property type="entry name" value="DUF294_C"/>
    <property type="match status" value="1"/>
</dbReference>
<dbReference type="InterPro" id="IPR018490">
    <property type="entry name" value="cNMP-bd_dom_sf"/>
</dbReference>
<gene>
    <name evidence="4" type="ORF">Kalk_10545</name>
</gene>
<dbReference type="KEGG" id="kak:Kalk_10545"/>
<dbReference type="SUPFAM" id="SSF51206">
    <property type="entry name" value="cAMP-binding domain-like"/>
    <property type="match status" value="1"/>
</dbReference>
<dbReference type="SUPFAM" id="SSF54631">
    <property type="entry name" value="CBS-domain pair"/>
    <property type="match status" value="1"/>
</dbReference>
<dbReference type="GO" id="GO:0008773">
    <property type="term" value="F:[protein-PII] uridylyltransferase activity"/>
    <property type="evidence" value="ECO:0007669"/>
    <property type="project" value="InterPro"/>
</dbReference>
<dbReference type="InterPro" id="IPR014710">
    <property type="entry name" value="RmlC-like_jellyroll"/>
</dbReference>
<evidence type="ECO:0000259" key="3">
    <source>
        <dbReference type="PROSITE" id="PS51371"/>
    </source>
</evidence>
<dbReference type="AlphaFoldDB" id="A0A2K9LKX2"/>
<name>A0A2K9LKX2_9GAMM</name>
<protein>
    <submittedName>
        <fullName evidence="4">Nucleotidyltransferase</fullName>
    </submittedName>
</protein>
<sequence length="617" mass="69872">MTNDPNQPEIQAVADFLRACLPFSELPEPALQQTARHIQITYVRAEQRFNADKDDYALRILRSGAVEIRSSTNQLMDKLGEGESFNIHGLNVGDEGVFAKVIEDSLIYNLPRVHYENLRAEFRDFDRHFHSQRSRRLRRAARYQPNTNMMLLPIEGLISRDPLSLSADTTLQQAAVAMSERRVSSVLIMDEDALQGIVTDRDLRTRAIAKGLPLDTPLAQIMTPQPQNIDISASLFDAILQMTQQGIHHLPVMQNNQLVGILTSSDLMLARRDDPVYLVQHLSRQTDTNAMRAVIDTLPNLLVEVIKGGMRAHQISRVLTAISDTLCCRLIELAIEKLGPAPVPFCWLGFGSQARGEQLIGADQDNGLLIHDSATELDLTWFQMLADFVCDGLNECGYPYCNGKVMATTDSWRQRLQGWKDTVDHWTRTPTPDAVMRVSIFFDLRAVYGDQSLCQQLQAHMLKRTQKDTIFLAALAANVLEQTPPLGLFRRFVVERNGDHRDEFDIKKRGIMPIVDLVRIQSLAHGVAAVNTRERLQQLMLKKVFTIADGRNLQDAFDSIQQLRVENQSHQIANGNQASNYINPKDLPELERKHLKDAFRVVHDSQEALRSRYRQGM</sequence>
<dbReference type="Proteomes" id="UP000235116">
    <property type="component" value="Chromosome"/>
</dbReference>
<feature type="domain" description="CBS" evidence="3">
    <location>
        <begin position="222"/>
        <end position="278"/>
    </location>
</feature>
<evidence type="ECO:0000313" key="5">
    <source>
        <dbReference type="Proteomes" id="UP000235116"/>
    </source>
</evidence>
<dbReference type="OrthoDB" id="9808528at2"/>
<proteinExistence type="predicted"/>
<evidence type="ECO:0000256" key="1">
    <source>
        <dbReference type="ARBA" id="ARBA00022737"/>
    </source>
</evidence>
<evidence type="ECO:0000256" key="2">
    <source>
        <dbReference type="PROSITE-ProRule" id="PRU00703"/>
    </source>
</evidence>
<accession>A0A2K9LKX2</accession>
<dbReference type="SMART" id="SM00116">
    <property type="entry name" value="CBS"/>
    <property type="match status" value="2"/>
</dbReference>
<dbReference type="Gene3D" id="3.10.580.10">
    <property type="entry name" value="CBS-domain"/>
    <property type="match status" value="1"/>
</dbReference>
<dbReference type="EMBL" id="CP022684">
    <property type="protein sequence ID" value="AUM12831.1"/>
    <property type="molecule type" value="Genomic_DNA"/>
</dbReference>
<dbReference type="InterPro" id="IPR051462">
    <property type="entry name" value="CBS_domain-containing"/>
</dbReference>
<organism evidence="4 5">
    <name type="scientific">Ketobacter alkanivorans</name>
    <dbReference type="NCBI Taxonomy" id="1917421"/>
    <lineage>
        <taxon>Bacteria</taxon>
        <taxon>Pseudomonadati</taxon>
        <taxon>Pseudomonadota</taxon>
        <taxon>Gammaproteobacteria</taxon>
        <taxon>Pseudomonadales</taxon>
        <taxon>Ketobacteraceae</taxon>
        <taxon>Ketobacter</taxon>
    </lineage>
</organism>
<keyword evidence="4" id="KW-0808">Transferase</keyword>
<dbReference type="CDD" id="cd04587">
    <property type="entry name" value="CBS_pair_CAP-ED_NT_Pol-beta-like_DUF294_assoc"/>
    <property type="match status" value="1"/>
</dbReference>
<dbReference type="PANTHER" id="PTHR48108:SF31">
    <property type="entry name" value="CBS DOMAIN AND CYCLIC NUCLEOTIDE-REGULATED NUCLEOTIDYLTRANSFERASE"/>
    <property type="match status" value="1"/>
</dbReference>
<dbReference type="Pfam" id="PF00571">
    <property type="entry name" value="CBS"/>
    <property type="match status" value="2"/>
</dbReference>
<dbReference type="PANTHER" id="PTHR48108">
    <property type="entry name" value="CBS DOMAIN-CONTAINING PROTEIN CBSX2, CHLOROPLASTIC"/>
    <property type="match status" value="1"/>
</dbReference>
<evidence type="ECO:0000313" key="4">
    <source>
        <dbReference type="EMBL" id="AUM12831.1"/>
    </source>
</evidence>
<keyword evidence="1" id="KW-0677">Repeat</keyword>
<dbReference type="CDD" id="cd05401">
    <property type="entry name" value="NT_GlnE_GlnD_like"/>
    <property type="match status" value="1"/>
</dbReference>
<feature type="domain" description="CBS" evidence="3">
    <location>
        <begin position="158"/>
        <end position="214"/>
    </location>
</feature>
<dbReference type="Pfam" id="PF03445">
    <property type="entry name" value="DUF294"/>
    <property type="match status" value="1"/>
</dbReference>
<dbReference type="Gene3D" id="2.60.120.10">
    <property type="entry name" value="Jelly Rolls"/>
    <property type="match status" value="1"/>
</dbReference>
<dbReference type="RefSeq" id="WP_101894213.1">
    <property type="nucleotide sequence ID" value="NZ_CP022684.1"/>
</dbReference>